<dbReference type="EC" id="3.5.1.2" evidence="10"/>
<evidence type="ECO:0000313" key="12">
    <source>
        <dbReference type="EMBL" id="WGV15419.1"/>
    </source>
</evidence>
<keyword evidence="10" id="KW-0963">Cytoplasm</keyword>
<keyword evidence="4 10" id="KW-0378">Hydrolase</keyword>
<evidence type="ECO:0000256" key="4">
    <source>
        <dbReference type="ARBA" id="ARBA00022801"/>
    </source>
</evidence>
<dbReference type="HAMAP" id="MF_00278">
    <property type="entry name" value="HisH"/>
    <property type="match status" value="1"/>
</dbReference>
<evidence type="ECO:0000256" key="10">
    <source>
        <dbReference type="HAMAP-Rule" id="MF_00278"/>
    </source>
</evidence>
<dbReference type="InterPro" id="IPR010139">
    <property type="entry name" value="Imidazole-glycPsynth_HisH"/>
</dbReference>
<dbReference type="Proteomes" id="UP001230978">
    <property type="component" value="Chromosome"/>
</dbReference>
<reference evidence="12 13" key="1">
    <citation type="submission" date="2023-04" db="EMBL/GenBank/DDBJ databases">
        <title>YMD61, complete Genome.</title>
        <authorList>
            <person name="Zhang J."/>
        </authorList>
    </citation>
    <scope>NUCLEOTIDE SEQUENCE [LARGE SCALE GENOMIC DNA]</scope>
    <source>
        <strain evidence="12 13">YMD61</strain>
    </source>
</reference>
<dbReference type="SUPFAM" id="SSF52317">
    <property type="entry name" value="Class I glutamine amidotransferase-like"/>
    <property type="match status" value="1"/>
</dbReference>
<dbReference type="InterPro" id="IPR017926">
    <property type="entry name" value="GATASE"/>
</dbReference>
<sequence length="216" mass="23317">MSSKCVVIDYGSGNVFSVMHALLSLWVEADLSSDPDRILAADRVVLPGVGAFRRTAERLRGLGFDETTSAFITTGRPFLGICVGMQLLMEEGHDFGTRSGLGIFPGTVDKVDITEEDGCRLRVPLISWYLMTPLPGQDASVFRGTPLEGAPDGDAHYFVHSFAVRPADPVAVLATVSQAEQPVPAAIRKDNVFGVQFHPERSGEAGLALLDRFLKL</sequence>
<gene>
    <name evidence="10 12" type="primary">hisH</name>
    <name evidence="12" type="ORF">QF092_14280</name>
</gene>
<evidence type="ECO:0000256" key="5">
    <source>
        <dbReference type="ARBA" id="ARBA00022962"/>
    </source>
</evidence>
<dbReference type="EMBL" id="CP124535">
    <property type="protein sequence ID" value="WGV15419.1"/>
    <property type="molecule type" value="Genomic_DNA"/>
</dbReference>
<dbReference type="NCBIfam" id="TIGR01855">
    <property type="entry name" value="IMP_synth_hisH"/>
    <property type="match status" value="1"/>
</dbReference>
<feature type="active site" evidence="10">
    <location>
        <position position="198"/>
    </location>
</feature>
<evidence type="ECO:0000256" key="7">
    <source>
        <dbReference type="ARBA" id="ARBA00023239"/>
    </source>
</evidence>
<comment type="catalytic activity">
    <reaction evidence="8 10">
        <text>5-[(5-phospho-1-deoxy-D-ribulos-1-ylimino)methylamino]-1-(5-phospho-beta-D-ribosyl)imidazole-4-carboxamide + L-glutamine = D-erythro-1-(imidazol-4-yl)glycerol 3-phosphate + 5-amino-1-(5-phospho-beta-D-ribosyl)imidazole-4-carboxamide + L-glutamate + H(+)</text>
        <dbReference type="Rhea" id="RHEA:24793"/>
        <dbReference type="ChEBI" id="CHEBI:15378"/>
        <dbReference type="ChEBI" id="CHEBI:29985"/>
        <dbReference type="ChEBI" id="CHEBI:58278"/>
        <dbReference type="ChEBI" id="CHEBI:58359"/>
        <dbReference type="ChEBI" id="CHEBI:58475"/>
        <dbReference type="ChEBI" id="CHEBI:58525"/>
        <dbReference type="EC" id="4.3.2.10"/>
    </reaction>
</comment>
<dbReference type="PROSITE" id="PS51273">
    <property type="entry name" value="GATASE_TYPE_1"/>
    <property type="match status" value="1"/>
</dbReference>
<evidence type="ECO:0000256" key="2">
    <source>
        <dbReference type="ARBA" id="ARBA00011152"/>
    </source>
</evidence>
<feature type="active site" description="Nucleophile" evidence="10">
    <location>
        <position position="82"/>
    </location>
</feature>
<keyword evidence="13" id="KW-1185">Reference proteome</keyword>
<keyword evidence="5 10" id="KW-0315">Glutamine amidotransferase</keyword>
<evidence type="ECO:0000256" key="8">
    <source>
        <dbReference type="ARBA" id="ARBA00047838"/>
    </source>
</evidence>
<comment type="subcellular location">
    <subcellularLocation>
        <location evidence="10">Cytoplasm</location>
    </subcellularLocation>
</comment>
<keyword evidence="3 10" id="KW-0028">Amino-acid biosynthesis</keyword>
<dbReference type="Pfam" id="PF00117">
    <property type="entry name" value="GATase"/>
    <property type="match status" value="1"/>
</dbReference>
<dbReference type="PIRSF" id="PIRSF000495">
    <property type="entry name" value="Amidotransf_hisH"/>
    <property type="match status" value="1"/>
</dbReference>
<dbReference type="InterPro" id="IPR029062">
    <property type="entry name" value="Class_I_gatase-like"/>
</dbReference>
<dbReference type="CDD" id="cd01748">
    <property type="entry name" value="GATase1_IGP_Synthase"/>
    <property type="match status" value="1"/>
</dbReference>
<evidence type="ECO:0000256" key="9">
    <source>
        <dbReference type="ARBA" id="ARBA00049534"/>
    </source>
</evidence>
<dbReference type="EC" id="4.3.2.10" evidence="10"/>
<keyword evidence="6 10" id="KW-0368">Histidine biosynthesis</keyword>
<comment type="subunit">
    <text evidence="2 10">Heterodimer of HisH and HisF.</text>
</comment>
<keyword evidence="7 10" id="KW-0456">Lyase</keyword>
<feature type="active site" evidence="10">
    <location>
        <position position="200"/>
    </location>
</feature>
<feature type="domain" description="Glutamine amidotransferase" evidence="11">
    <location>
        <begin position="6"/>
        <end position="213"/>
    </location>
</feature>
<evidence type="ECO:0000256" key="6">
    <source>
        <dbReference type="ARBA" id="ARBA00023102"/>
    </source>
</evidence>
<evidence type="ECO:0000313" key="13">
    <source>
        <dbReference type="Proteomes" id="UP001230978"/>
    </source>
</evidence>
<protein>
    <recommendedName>
        <fullName evidence="10">Imidazole glycerol phosphate synthase subunit HisH</fullName>
        <ecNumber evidence="10">4.3.2.10</ecNumber>
    </recommendedName>
    <alternativeName>
        <fullName evidence="10">IGP synthase glutaminase subunit</fullName>
        <ecNumber evidence="10">3.5.1.2</ecNumber>
    </alternativeName>
    <alternativeName>
        <fullName evidence="10">IGP synthase subunit HisH</fullName>
    </alternativeName>
    <alternativeName>
        <fullName evidence="10">ImGP synthase subunit HisH</fullName>
        <shortName evidence="10">IGPS subunit HisH</shortName>
    </alternativeName>
</protein>
<dbReference type="GO" id="GO:0016829">
    <property type="term" value="F:lyase activity"/>
    <property type="evidence" value="ECO:0007669"/>
    <property type="project" value="UniProtKB-KW"/>
</dbReference>
<evidence type="ECO:0000256" key="3">
    <source>
        <dbReference type="ARBA" id="ARBA00022605"/>
    </source>
</evidence>
<comment type="function">
    <text evidence="10">IGPS catalyzes the conversion of PRFAR and glutamine to IGP, AICAR and glutamate. The HisH subunit catalyzes the hydrolysis of glutamine to glutamate and ammonia as part of the synthesis of IGP and AICAR. The resulting ammonia molecule is channeled to the active site of HisF.</text>
</comment>
<proteinExistence type="inferred from homology"/>
<accession>A0ABY8Q3J8</accession>
<organism evidence="12 13">
    <name type="scientific">Fuscovulum ytuae</name>
    <dbReference type="NCBI Taxonomy" id="3042299"/>
    <lineage>
        <taxon>Bacteria</taxon>
        <taxon>Pseudomonadati</taxon>
        <taxon>Pseudomonadota</taxon>
        <taxon>Alphaproteobacteria</taxon>
        <taxon>Rhodobacterales</taxon>
        <taxon>Paracoccaceae</taxon>
        <taxon>Fuscovulum</taxon>
    </lineage>
</organism>
<comment type="catalytic activity">
    <reaction evidence="9 10">
        <text>L-glutamine + H2O = L-glutamate + NH4(+)</text>
        <dbReference type="Rhea" id="RHEA:15889"/>
        <dbReference type="ChEBI" id="CHEBI:15377"/>
        <dbReference type="ChEBI" id="CHEBI:28938"/>
        <dbReference type="ChEBI" id="CHEBI:29985"/>
        <dbReference type="ChEBI" id="CHEBI:58359"/>
        <dbReference type="EC" id="3.5.1.2"/>
    </reaction>
</comment>
<dbReference type="RefSeq" id="WP_281464772.1">
    <property type="nucleotide sequence ID" value="NZ_CP124535.1"/>
</dbReference>
<evidence type="ECO:0000256" key="1">
    <source>
        <dbReference type="ARBA" id="ARBA00005091"/>
    </source>
</evidence>
<dbReference type="Gene3D" id="3.40.50.880">
    <property type="match status" value="1"/>
</dbReference>
<dbReference type="PANTHER" id="PTHR42701">
    <property type="entry name" value="IMIDAZOLE GLYCEROL PHOSPHATE SYNTHASE SUBUNIT HISH"/>
    <property type="match status" value="1"/>
</dbReference>
<name>A0ABY8Q3J8_9RHOB</name>
<dbReference type="PANTHER" id="PTHR42701:SF1">
    <property type="entry name" value="IMIDAZOLE GLYCEROL PHOSPHATE SYNTHASE SUBUNIT HISH"/>
    <property type="match status" value="1"/>
</dbReference>
<evidence type="ECO:0000259" key="11">
    <source>
        <dbReference type="Pfam" id="PF00117"/>
    </source>
</evidence>
<comment type="pathway">
    <text evidence="1 10">Amino-acid biosynthesis; L-histidine biosynthesis; L-histidine from 5-phospho-alpha-D-ribose 1-diphosphate: step 5/9.</text>
</comment>